<organism evidence="1 2">
    <name type="scientific">Pichia kluyveri</name>
    <name type="common">Yeast</name>
    <dbReference type="NCBI Taxonomy" id="36015"/>
    <lineage>
        <taxon>Eukaryota</taxon>
        <taxon>Fungi</taxon>
        <taxon>Dikarya</taxon>
        <taxon>Ascomycota</taxon>
        <taxon>Saccharomycotina</taxon>
        <taxon>Pichiomycetes</taxon>
        <taxon>Pichiales</taxon>
        <taxon>Pichiaceae</taxon>
        <taxon>Pichia</taxon>
    </lineage>
</organism>
<reference evidence="1 2" key="1">
    <citation type="journal article" date="2023" name="Elife">
        <title>Identification of key yeast species and microbe-microbe interactions impacting larval growth of Drosophila in the wild.</title>
        <authorList>
            <person name="Mure A."/>
            <person name="Sugiura Y."/>
            <person name="Maeda R."/>
            <person name="Honda K."/>
            <person name="Sakurai N."/>
            <person name="Takahashi Y."/>
            <person name="Watada M."/>
            <person name="Katoh T."/>
            <person name="Gotoh A."/>
            <person name="Gotoh Y."/>
            <person name="Taniguchi I."/>
            <person name="Nakamura K."/>
            <person name="Hayashi T."/>
            <person name="Katayama T."/>
            <person name="Uemura T."/>
            <person name="Hattori Y."/>
        </authorList>
    </citation>
    <scope>NUCLEOTIDE SEQUENCE [LARGE SCALE GENOMIC DNA]</scope>
    <source>
        <strain evidence="1 2">PK-24</strain>
    </source>
</reference>
<dbReference type="AlphaFoldDB" id="A0AAV5RBA3"/>
<accession>A0AAV5RBA3</accession>
<gene>
    <name evidence="1" type="ORF">DAPK24_044970</name>
</gene>
<keyword evidence="2" id="KW-1185">Reference proteome</keyword>
<proteinExistence type="predicted"/>
<evidence type="ECO:0000313" key="2">
    <source>
        <dbReference type="Proteomes" id="UP001378960"/>
    </source>
</evidence>
<protein>
    <submittedName>
        <fullName evidence="1">Uncharacterized protein</fullName>
    </submittedName>
</protein>
<evidence type="ECO:0000313" key="1">
    <source>
        <dbReference type="EMBL" id="GMM47899.1"/>
    </source>
</evidence>
<dbReference type="Proteomes" id="UP001378960">
    <property type="component" value="Unassembled WGS sequence"/>
</dbReference>
<dbReference type="EMBL" id="BTGB01000009">
    <property type="protein sequence ID" value="GMM47899.1"/>
    <property type="molecule type" value="Genomic_DNA"/>
</dbReference>
<sequence length="216" mass="24933">MPDILPKQSIIEFKLGEKIAKNLKVDVLNNESAYKSLKIFYCYQYADSLYYVDDVNKRVVELNDLLFGKTALEHLSRCGLGSYHVGELLGSEIERFAKKFSQMTPKELEICGTLIMSRVLINLLEDKYSGEMCKVLRKTLTKIMDDEKLLDKDSLLDIGKRVQRLEAEPVYNYHPGTLIKETSSKGLINESKSQPHQYRLMCVPTYRRAKRRGKKN</sequence>
<name>A0AAV5RBA3_PICKL</name>
<comment type="caution">
    <text evidence="1">The sequence shown here is derived from an EMBL/GenBank/DDBJ whole genome shotgun (WGS) entry which is preliminary data.</text>
</comment>